<name>A0AAV7UQX6_PLEWA</name>
<proteinExistence type="predicted"/>
<feature type="signal peptide" evidence="2">
    <location>
        <begin position="1"/>
        <end position="30"/>
    </location>
</feature>
<comment type="caution">
    <text evidence="3">The sequence shown here is derived from an EMBL/GenBank/DDBJ whole genome shotgun (WGS) entry which is preliminary data.</text>
</comment>
<protein>
    <submittedName>
        <fullName evidence="3">Uncharacterized protein</fullName>
    </submittedName>
</protein>
<sequence>MFMAVPFCMLLKRNGLTLFFLFFLQKRIGAGVRGFQVRSLLEGREEALGASVTRKAEACSKLVAGIAAKKKWRRTGRTAQRGPKSEPGRTGRGLAFARPGLAAGAALDPWRTALGIGRDEAGQRSPPWGQVRFFPLRGSSITAAATLRGRGAQPKHKSGLELTETLKSRQTHPHHSQRRSAVPRVSLDEGGEASPSPDWPSSRGGARPPEDRAGPRKRRGGTALPPPRDRYDFFPQGIRAYRRWPLREDGGALEMQEGRQIQIKGKE</sequence>
<evidence type="ECO:0000256" key="1">
    <source>
        <dbReference type="SAM" id="MobiDB-lite"/>
    </source>
</evidence>
<feature type="chain" id="PRO_5043563621" evidence="2">
    <location>
        <begin position="31"/>
        <end position="267"/>
    </location>
</feature>
<organism evidence="3 4">
    <name type="scientific">Pleurodeles waltl</name>
    <name type="common">Iberian ribbed newt</name>
    <dbReference type="NCBI Taxonomy" id="8319"/>
    <lineage>
        <taxon>Eukaryota</taxon>
        <taxon>Metazoa</taxon>
        <taxon>Chordata</taxon>
        <taxon>Craniata</taxon>
        <taxon>Vertebrata</taxon>
        <taxon>Euteleostomi</taxon>
        <taxon>Amphibia</taxon>
        <taxon>Batrachia</taxon>
        <taxon>Caudata</taxon>
        <taxon>Salamandroidea</taxon>
        <taxon>Salamandridae</taxon>
        <taxon>Pleurodelinae</taxon>
        <taxon>Pleurodeles</taxon>
    </lineage>
</organism>
<dbReference type="EMBL" id="JANPWB010000004">
    <property type="protein sequence ID" value="KAJ1191437.1"/>
    <property type="molecule type" value="Genomic_DNA"/>
</dbReference>
<evidence type="ECO:0000256" key="2">
    <source>
        <dbReference type="SAM" id="SignalP"/>
    </source>
</evidence>
<gene>
    <name evidence="3" type="ORF">NDU88_000753</name>
</gene>
<dbReference type="Proteomes" id="UP001066276">
    <property type="component" value="Chromosome 2_2"/>
</dbReference>
<feature type="region of interest" description="Disordered" evidence="1">
    <location>
        <begin position="73"/>
        <end position="95"/>
    </location>
</feature>
<accession>A0AAV7UQX6</accession>
<evidence type="ECO:0000313" key="4">
    <source>
        <dbReference type="Proteomes" id="UP001066276"/>
    </source>
</evidence>
<reference evidence="3" key="1">
    <citation type="journal article" date="2022" name="bioRxiv">
        <title>Sequencing and chromosome-scale assembly of the giantPleurodeles waltlgenome.</title>
        <authorList>
            <person name="Brown T."/>
            <person name="Elewa A."/>
            <person name="Iarovenko S."/>
            <person name="Subramanian E."/>
            <person name="Araus A.J."/>
            <person name="Petzold A."/>
            <person name="Susuki M."/>
            <person name="Suzuki K.-i.T."/>
            <person name="Hayashi T."/>
            <person name="Toyoda A."/>
            <person name="Oliveira C."/>
            <person name="Osipova E."/>
            <person name="Leigh N.D."/>
            <person name="Simon A."/>
            <person name="Yun M.H."/>
        </authorList>
    </citation>
    <scope>NUCLEOTIDE SEQUENCE</scope>
    <source>
        <strain evidence="3">20211129_DDA</strain>
        <tissue evidence="3">Liver</tissue>
    </source>
</reference>
<dbReference type="AlphaFoldDB" id="A0AAV7UQX6"/>
<keyword evidence="4" id="KW-1185">Reference proteome</keyword>
<evidence type="ECO:0000313" key="3">
    <source>
        <dbReference type="EMBL" id="KAJ1191437.1"/>
    </source>
</evidence>
<feature type="region of interest" description="Disordered" evidence="1">
    <location>
        <begin position="166"/>
        <end position="235"/>
    </location>
</feature>
<keyword evidence="2" id="KW-0732">Signal</keyword>
<feature type="compositionally biased region" description="Basic residues" evidence="1">
    <location>
        <begin position="169"/>
        <end position="178"/>
    </location>
</feature>